<protein>
    <submittedName>
        <fullName evidence="1">Sel1 repeat family protein</fullName>
    </submittedName>
</protein>
<dbReference type="RefSeq" id="WP_320331834.1">
    <property type="nucleotide sequence ID" value="NZ_JAVRDO010000008.1"/>
</dbReference>
<sequence length="109" mass="12729">MLRDSYQGIQWLRRAGDNGLDAAQLALGQLYLGGHEEMGADPAEAEAWLSRAAAQGSTEAQQLLPEAQAARQVAHENYRIREAERKYWGHWYLSAPYYWYWHDRSWYQR</sequence>
<dbReference type="EMBL" id="JAVRDO010000008">
    <property type="protein sequence ID" value="MDX9688239.1"/>
    <property type="molecule type" value="Genomic_DNA"/>
</dbReference>
<accession>A0ABU5BZN3</accession>
<dbReference type="InterPro" id="IPR011990">
    <property type="entry name" value="TPR-like_helical_dom_sf"/>
</dbReference>
<organism evidence="1 2">
    <name type="scientific">Halopseudomonas formosensis</name>
    <dbReference type="NCBI Taxonomy" id="1002526"/>
    <lineage>
        <taxon>Bacteria</taxon>
        <taxon>Pseudomonadati</taxon>
        <taxon>Pseudomonadota</taxon>
        <taxon>Gammaproteobacteria</taxon>
        <taxon>Pseudomonadales</taxon>
        <taxon>Pseudomonadaceae</taxon>
        <taxon>Halopseudomonas</taxon>
    </lineage>
</organism>
<dbReference type="Proteomes" id="UP001281217">
    <property type="component" value="Unassembled WGS sequence"/>
</dbReference>
<keyword evidence="2" id="KW-1185">Reference proteome</keyword>
<dbReference type="Gene3D" id="1.25.40.10">
    <property type="entry name" value="Tetratricopeptide repeat domain"/>
    <property type="match status" value="1"/>
</dbReference>
<evidence type="ECO:0000313" key="1">
    <source>
        <dbReference type="EMBL" id="MDX9688239.1"/>
    </source>
</evidence>
<reference evidence="2" key="1">
    <citation type="submission" date="2023-07" db="EMBL/GenBank/DDBJ databases">
        <authorList>
            <person name="de Witt J."/>
        </authorList>
    </citation>
    <scope>NUCLEOTIDE SEQUENCE [LARGE SCALE GENOMIC DNA]</scope>
    <source>
        <strain evidence="2">FZJ</strain>
    </source>
</reference>
<name>A0ABU5BZN3_9GAMM</name>
<comment type="caution">
    <text evidence="1">The sequence shown here is derived from an EMBL/GenBank/DDBJ whole genome shotgun (WGS) entry which is preliminary data.</text>
</comment>
<proteinExistence type="predicted"/>
<gene>
    <name evidence="1" type="ORF">RED13_002689</name>
</gene>
<dbReference type="SUPFAM" id="SSF81901">
    <property type="entry name" value="HCP-like"/>
    <property type="match status" value="1"/>
</dbReference>
<evidence type="ECO:0000313" key="2">
    <source>
        <dbReference type="Proteomes" id="UP001281217"/>
    </source>
</evidence>